<protein>
    <submittedName>
        <fullName evidence="1">Uncharacterized protein</fullName>
    </submittedName>
</protein>
<dbReference type="Gene3D" id="2.40.50.140">
    <property type="entry name" value="Nucleic acid-binding proteins"/>
    <property type="match status" value="1"/>
</dbReference>
<dbReference type="EMBL" id="CM009294">
    <property type="protein sequence ID" value="RQO90695.1"/>
    <property type="molecule type" value="Genomic_DNA"/>
</dbReference>
<dbReference type="SUPFAM" id="SSF50249">
    <property type="entry name" value="Nucleic acid-binding proteins"/>
    <property type="match status" value="1"/>
</dbReference>
<dbReference type="PANTHER" id="PTHR38542">
    <property type="entry name" value="OS04G0450500 PROTEIN"/>
    <property type="match status" value="1"/>
</dbReference>
<organism evidence="1 2">
    <name type="scientific">Populus trichocarpa</name>
    <name type="common">Western balsam poplar</name>
    <name type="synonym">Populus balsamifera subsp. trichocarpa</name>
    <dbReference type="NCBI Taxonomy" id="3694"/>
    <lineage>
        <taxon>Eukaryota</taxon>
        <taxon>Viridiplantae</taxon>
        <taxon>Streptophyta</taxon>
        <taxon>Embryophyta</taxon>
        <taxon>Tracheophyta</taxon>
        <taxon>Spermatophyta</taxon>
        <taxon>Magnoliopsida</taxon>
        <taxon>eudicotyledons</taxon>
        <taxon>Gunneridae</taxon>
        <taxon>Pentapetalae</taxon>
        <taxon>rosids</taxon>
        <taxon>fabids</taxon>
        <taxon>Malpighiales</taxon>
        <taxon>Salicaceae</taxon>
        <taxon>Saliceae</taxon>
        <taxon>Populus</taxon>
    </lineage>
</organism>
<dbReference type="Proteomes" id="UP000006729">
    <property type="component" value="Chromosome 5"/>
</dbReference>
<dbReference type="InterPro" id="IPR012340">
    <property type="entry name" value="NA-bd_OB-fold"/>
</dbReference>
<reference evidence="1 2" key="1">
    <citation type="journal article" date="2006" name="Science">
        <title>The genome of black cottonwood, Populus trichocarpa (Torr. &amp; Gray).</title>
        <authorList>
            <person name="Tuskan G.A."/>
            <person name="Difazio S."/>
            <person name="Jansson S."/>
            <person name="Bohlmann J."/>
            <person name="Grigoriev I."/>
            <person name="Hellsten U."/>
            <person name="Putnam N."/>
            <person name="Ralph S."/>
            <person name="Rombauts S."/>
            <person name="Salamov A."/>
            <person name="Schein J."/>
            <person name="Sterck L."/>
            <person name="Aerts A."/>
            <person name="Bhalerao R.R."/>
            <person name="Bhalerao R.P."/>
            <person name="Blaudez D."/>
            <person name="Boerjan W."/>
            <person name="Brun A."/>
            <person name="Brunner A."/>
            <person name="Busov V."/>
            <person name="Campbell M."/>
            <person name="Carlson J."/>
            <person name="Chalot M."/>
            <person name="Chapman J."/>
            <person name="Chen G.L."/>
            <person name="Cooper D."/>
            <person name="Coutinho P.M."/>
            <person name="Couturier J."/>
            <person name="Covert S."/>
            <person name="Cronk Q."/>
            <person name="Cunningham R."/>
            <person name="Davis J."/>
            <person name="Degroeve S."/>
            <person name="Dejardin A."/>
            <person name="Depamphilis C."/>
            <person name="Detter J."/>
            <person name="Dirks B."/>
            <person name="Dubchak I."/>
            <person name="Duplessis S."/>
            <person name="Ehlting J."/>
            <person name="Ellis B."/>
            <person name="Gendler K."/>
            <person name="Goodstein D."/>
            <person name="Gribskov M."/>
            <person name="Grimwood J."/>
            <person name="Groover A."/>
            <person name="Gunter L."/>
            <person name="Hamberger B."/>
            <person name="Heinze B."/>
            <person name="Helariutta Y."/>
            <person name="Henrissat B."/>
            <person name="Holligan D."/>
            <person name="Holt R."/>
            <person name="Huang W."/>
            <person name="Islam-Faridi N."/>
            <person name="Jones S."/>
            <person name="Jones-Rhoades M."/>
            <person name="Jorgensen R."/>
            <person name="Joshi C."/>
            <person name="Kangasjarvi J."/>
            <person name="Karlsson J."/>
            <person name="Kelleher C."/>
            <person name="Kirkpatrick R."/>
            <person name="Kirst M."/>
            <person name="Kohler A."/>
            <person name="Kalluri U."/>
            <person name="Larimer F."/>
            <person name="Leebens-Mack J."/>
            <person name="Leple J.C."/>
            <person name="Locascio P."/>
            <person name="Lou Y."/>
            <person name="Lucas S."/>
            <person name="Martin F."/>
            <person name="Montanini B."/>
            <person name="Napoli C."/>
            <person name="Nelson D.R."/>
            <person name="Nelson C."/>
            <person name="Nieminen K."/>
            <person name="Nilsson O."/>
            <person name="Pereda V."/>
            <person name="Peter G."/>
            <person name="Philippe R."/>
            <person name="Pilate G."/>
            <person name="Poliakov A."/>
            <person name="Razumovskaya J."/>
            <person name="Richardson P."/>
            <person name="Rinaldi C."/>
            <person name="Ritland K."/>
            <person name="Rouze P."/>
            <person name="Ryaboy D."/>
            <person name="Schmutz J."/>
            <person name="Schrader J."/>
            <person name="Segerman B."/>
            <person name="Shin H."/>
            <person name="Siddiqui A."/>
            <person name="Sterky F."/>
            <person name="Terry A."/>
            <person name="Tsai C.J."/>
            <person name="Uberbacher E."/>
            <person name="Unneberg P."/>
            <person name="Vahala J."/>
            <person name="Wall K."/>
            <person name="Wessler S."/>
            <person name="Yang G."/>
            <person name="Yin T."/>
            <person name="Douglas C."/>
            <person name="Marra M."/>
            <person name="Sandberg G."/>
            <person name="Van de Peer Y."/>
            <person name="Rokhsar D."/>
        </authorList>
    </citation>
    <scope>NUCLEOTIDE SEQUENCE [LARGE SCALE GENOMIC DNA]</scope>
    <source>
        <strain evidence="2">cv. Nisqually</strain>
    </source>
</reference>
<keyword evidence="2" id="KW-1185">Reference proteome</keyword>
<name>A0A3N7F4W8_POPTR</name>
<gene>
    <name evidence="1" type="ORF">POPTR_005G174900</name>
</gene>
<evidence type="ECO:0000313" key="2">
    <source>
        <dbReference type="Proteomes" id="UP000006729"/>
    </source>
</evidence>
<sequence>MTSAIGWYGPLVDLCKTDHHIGDIVQLLVFVHRSTPVQYKLSKGGEVIRTDIQVGDDTLPFFSVSLWKKQMGTMVVAGDILLLQNVKITKFGHAVEARTVEWSSLVSLVHPYGSLLSKGVDELIEESQVGKTTLEKLCKVIKWVQRARSALNTIGSHSFVLYVWDESEYLPLLVRNKAAVVLFGNIRAERVYSCFRGQNRSHNSNQAYFCRENNPEAVEKGLVGSCSSDADKSLEVKEKNHHNKNTNFHLIWLVLLKILLQQGKNSPLKFEATVNTSLDTEHGKFEMLSVSVPCARNKLFSG</sequence>
<evidence type="ECO:0000313" key="1">
    <source>
        <dbReference type="EMBL" id="RQO90695.1"/>
    </source>
</evidence>
<dbReference type="Gramene" id="Potri.005G174900.4.v4.1">
    <property type="protein sequence ID" value="Potri.005G174900.4.v4.1"/>
    <property type="gene ID" value="Potri.005G174900.v4.1"/>
</dbReference>
<accession>A0A3N7F4W8</accession>
<dbReference type="PANTHER" id="PTHR38542:SF2">
    <property type="entry name" value="REPLICATION FACTOR A C-TERMINAL DOMAIN-CONTAINING PROTEIN"/>
    <property type="match status" value="1"/>
</dbReference>
<proteinExistence type="predicted"/>
<dbReference type="AlphaFoldDB" id="A0A3N7F4W8"/>